<evidence type="ECO:0000313" key="1">
    <source>
        <dbReference type="EMBL" id="KGF25660.1"/>
    </source>
</evidence>
<sequence length="275" mass="30644">MPGLLDDFKLSDVGGGLSRTAVIEPLGFPVDAVTYGLNRAIDGINFANQSFDLFNGELPSLGRPVLGSDWIADQFRKVGWQDNLGSSGDIIGGLSSLALPFGATKAKSLFGFSKDLFERYQRRSNLSSKDIKNIRKGLLDISNGENNKYVRLKDAMTPQQFDSLVTQRKAMDASYPFKNNFIIDLDHIYDARVLRDGYNIDDVMKQVKSATSRKSEVFVDPARKQNNLINPYGRDDGYGNVVKDRIGIDLRGVPQYRTVIPKGDTVMPTKKRKPR</sequence>
<name>A0A095YTA1_9BURK</name>
<reference evidence="1 2" key="1">
    <citation type="submission" date="2014-07" db="EMBL/GenBank/DDBJ databases">
        <authorList>
            <person name="McCorrison J."/>
            <person name="Sanka R."/>
            <person name="Torralba M."/>
            <person name="Gillis M."/>
            <person name="Haft D.H."/>
            <person name="Methe B."/>
            <person name="Sutton G."/>
            <person name="Nelson K.E."/>
        </authorList>
    </citation>
    <scope>NUCLEOTIDE SEQUENCE [LARGE SCALE GENOMIC DNA]</scope>
    <source>
        <strain evidence="1 2">DNF00040</strain>
    </source>
</reference>
<accession>A0A095YTA1</accession>
<dbReference type="RefSeq" id="WP_036560968.1">
    <property type="nucleotide sequence ID" value="NZ_JRNI01000089.1"/>
</dbReference>
<gene>
    <name evidence="1" type="ORF">HMPREF2130_10950</name>
</gene>
<dbReference type="OrthoDB" id="9153193at2"/>
<dbReference type="EMBL" id="JRNI01000089">
    <property type="protein sequence ID" value="KGF25660.1"/>
    <property type="molecule type" value="Genomic_DNA"/>
</dbReference>
<evidence type="ECO:0000313" key="2">
    <source>
        <dbReference type="Proteomes" id="UP000029629"/>
    </source>
</evidence>
<protein>
    <submittedName>
        <fullName evidence="1">Uncharacterized protein</fullName>
    </submittedName>
</protein>
<proteinExistence type="predicted"/>
<comment type="caution">
    <text evidence="1">The sequence shown here is derived from an EMBL/GenBank/DDBJ whole genome shotgun (WGS) entry which is preliminary data.</text>
</comment>
<dbReference type="AlphaFoldDB" id="A0A095YTA1"/>
<dbReference type="Proteomes" id="UP000029629">
    <property type="component" value="Unassembled WGS sequence"/>
</dbReference>
<keyword evidence="2" id="KW-1185">Reference proteome</keyword>
<organism evidence="1 2">
    <name type="scientific">Oligella urethralis DNF00040</name>
    <dbReference type="NCBI Taxonomy" id="1401065"/>
    <lineage>
        <taxon>Bacteria</taxon>
        <taxon>Pseudomonadati</taxon>
        <taxon>Pseudomonadota</taxon>
        <taxon>Betaproteobacteria</taxon>
        <taxon>Burkholderiales</taxon>
        <taxon>Alcaligenaceae</taxon>
        <taxon>Oligella</taxon>
    </lineage>
</organism>